<keyword evidence="4" id="KW-1185">Reference proteome</keyword>
<dbReference type="Proteomes" id="UP000451233">
    <property type="component" value="Unassembled WGS sequence"/>
</dbReference>
<evidence type="ECO:0000256" key="2">
    <source>
        <dbReference type="SAM" id="SignalP"/>
    </source>
</evidence>
<evidence type="ECO:0000313" key="3">
    <source>
        <dbReference type="EMBL" id="MXV16165.1"/>
    </source>
</evidence>
<dbReference type="RefSeq" id="WP_160907182.1">
    <property type="nucleotide sequence ID" value="NZ_WVHS01000003.1"/>
</dbReference>
<dbReference type="NCBIfam" id="TIGR04131">
    <property type="entry name" value="Bac_Flav_CTERM"/>
    <property type="match status" value="1"/>
</dbReference>
<dbReference type="Gene3D" id="2.60.40.3440">
    <property type="match status" value="13"/>
</dbReference>
<comment type="caution">
    <text evidence="3">The sequence shown here is derived from an EMBL/GenBank/DDBJ whole genome shotgun (WGS) entry which is preliminary data.</text>
</comment>
<dbReference type="InterPro" id="IPR013320">
    <property type="entry name" value="ConA-like_dom_sf"/>
</dbReference>
<accession>A0A7K1XYU7</accession>
<dbReference type="EMBL" id="WVHS01000003">
    <property type="protein sequence ID" value="MXV16165.1"/>
    <property type="molecule type" value="Genomic_DNA"/>
</dbReference>
<dbReference type="Gene3D" id="2.60.40.2810">
    <property type="match status" value="5"/>
</dbReference>
<feature type="chain" id="PRO_5029456918" evidence="2">
    <location>
        <begin position="24"/>
        <end position="2430"/>
    </location>
</feature>
<protein>
    <submittedName>
        <fullName evidence="3">Tandem-95 repeat protein</fullName>
    </submittedName>
</protein>
<dbReference type="InterPro" id="IPR026341">
    <property type="entry name" value="T9SS_type_B"/>
</dbReference>
<evidence type="ECO:0000256" key="1">
    <source>
        <dbReference type="SAM" id="MobiDB-lite"/>
    </source>
</evidence>
<dbReference type="Pfam" id="PF13585">
    <property type="entry name" value="CHU_C"/>
    <property type="match status" value="1"/>
</dbReference>
<dbReference type="GO" id="GO:0005975">
    <property type="term" value="P:carbohydrate metabolic process"/>
    <property type="evidence" value="ECO:0007669"/>
    <property type="project" value="UniProtKB-ARBA"/>
</dbReference>
<gene>
    <name evidence="3" type="ORF">GS398_12690</name>
</gene>
<dbReference type="SUPFAM" id="SSF49899">
    <property type="entry name" value="Concanavalin A-like lectins/glucanases"/>
    <property type="match status" value="1"/>
</dbReference>
<sequence>MITYLRYCALLLAITLFTGKAYAQFPYEETFKNSTAQGITFGGAPAAFLTAAAGIHPEGQGFLRLTNNSQSQKGYIISDASFPSAFGLKVKYEYFVYGGSGADGISFFLFDASVPTSAFQIGGFGGSLGYAQINTTTPASPGVSKGYIGVGLDEFGNFSNPTEGRQLGTGFHPGSITIRGKGDGAAFVPTNYSFIKTVRAFEDFGFRLSDGVAPATEESDPNYRRVEIDLAPNGPGYKVSVRIVVGGTPTVTYPVITDEPYNEPPPAMLRYGLASSTGNQTNFHEIRSVSLKVFNDGILASPTASNDTYAPCLSTPFTFNPLSNDNGSVNQNGSINTNTIDLNPSLAGTQTTYTVPGKGTFTVADASGNVTFTPLNSSVTGPVQATYTFRDTYNAVSTTATITLNDAPAGPSNNNGAGPDQIVNSQTTGASATLNASPLPLNTTGVWTFVSKPAGAPDPVIANPTSPNTTVSNLSFGNYVFRWSLFSPGTCGTPDDMNLQVNAIPTAVNDTYPAALNTDLIMDVTSNDTDPDGTINKTTVVVTVQPTNGTIVLVDGVNGKVTYRPNIGFTGTDNFQYTVKDNSGATSNSAQVNITVSTRPTGADDSYTTTTNQPLPINVKTNDPSSVGTTAVKLTNPVNGAISTLTAFGTTTYTPNTNFHGLDFFTYALENASGLQSTPINVQIVVRPTGVNDLGTTSTNVPLLIPVLDNDPGRVGSTIVLSGTASHGSLVVNSNSVSYTPATDYNGPDQFKYFLRDANGYESDLITVDVQVRPVGSNDTYTTNLNTATSLAVKLNDISKDNTTLVIKTNPGVAGATAVVNGDQIVYTPASGYQGTDVFTYALKGASGGLESAPITVTMTILPRLITTPDTRLTNLNVPVDVDVKVNDASAAGANAIVTVVPLHGTAAVNPDGTLRYTPSLNYYGPDTFKYILRDGGGLESDPTTVTIGVNPAGTNDTYTVALNSTNQLTVKDNDVSKVGTTLIKQAEALHGTVTANNTDGTMVYTPENNYSGTDLFKYALRTSDNLQSEDITVNINIRPLGTADAGETFMNTAVSVPVKNNDVSKTGTNPIVVTPPVNGQVVVNPDGTLTYTPNTGFHGKDPFTYALKTTVGGVESLPISVDVSVRPSAAGDVKSTSVGLPVVANIKDNDPAKTGTTVVVETLPVHGIISLNPDQTITYTPNAAFTGQDFITYTLLNSEGLKSNPVILTINVKPSGTNDAVTTPMNTAVPILVKDNDASKAVTTVIKKSEPAHGTASAPAADGTVTYTPVADFHGKDSFTYSLQTVDLVESDVITVNVTVKPTGLPDNAATTVGTPANVKVKLNDPGKTNTTIVKKSEPTHGTVTVNPDGTSVDYTPSPGYTGPDVFTYILVDPDGVESDPITVTVSVRPGGSNDAYTVAVNSITNLPVKDNDINKTGTTLLKGADPLHGTITLNDDGTIRYAPFTNYAGLDNFTYILKNIADNLLSDAITVAITVRPLGTNDVASTPMNTAVPIMVKDNDASKTGTIVILQNLPAHGTVDVNAAGVASYTPATDFHGKDSFTYLLKTADLVESLPITVDVSVKPVAVADVKTTAGGVPAVIAVKDNDPGKTGSTPVKETNPAHGTVDYNPATQVFTYTPDPTYTGSDSFTYSLIDADLVKSDPVSVIIGVKPSGTNDAAETPMNVAVAVLVKDNDASKAVTSVILGTLPGHGIAKLNSDGTVTYTPDTDFHGKDTFTYTLRTVDGIESDPITAVVSVRPTGVTDNSSGAIGVPVTINVKANDPGKNNTAVIPKTPPVHGSIVVNPDGTITYTPTPGYVGPDTFTYALVDGDNVESLPVTVNIGLIPAGTNDAYTVPLNGSSILAVKDNDVSKTGTTVIRQTDPSHGVITVLADGTVTYTPTLNYAGTDEFRYILKNNDNLLQSEPIIVSITVKPVGSADLAATPMGTAVTIPIKDNDASKALTTGLKKTDPLHGTAVLNADGSVASYTPASGYYGKDTFTYSIRTLDGIESDPITVTVNVKPTGTADAAITASGTPAVVKIKDNDPGKNGTSIVKKTDPLHGTVTVNPDGTVSYTPAASYVGPDTFTYSLLTPDGVESDPIPVTLEVRNLPVATPDVITTVTGPPVKINVIGNDRGDGPIDPKTVVITTPPQHGTISVDPVTGEITYTPFPNYGGPDSFTYTVKDDKGLESRPGTVNINIASPKIGVAKKLLEVKAGLNGTYDIRYLFTIVNYSPFVLRNVSLKDDLAAIFTGTEVKVTRVSHQGSLVVNTGFNGLSSTDLLVPASSTISAMGEEQVELFINVKLVSRAGVFQNTSYVEATNDAGTRVTDQSTDGLRPDPVIAGDVSPSATTPVDLKINPLFIPGGFSPNNDGINDKFVIQNALDKKISVEFYNRWNNLVYKSKDYKNDWEGQVTQGIHLGDTVPAGTYYYIIIVGTDKYVGFITINR</sequence>
<feature type="signal peptide" evidence="2">
    <location>
        <begin position="1"/>
        <end position="23"/>
    </location>
</feature>
<name>A0A7K1XYU7_9SPHI</name>
<keyword evidence="2" id="KW-0732">Signal</keyword>
<dbReference type="GO" id="GO:0004553">
    <property type="term" value="F:hydrolase activity, hydrolyzing O-glycosyl compounds"/>
    <property type="evidence" value="ECO:0007669"/>
    <property type="project" value="UniProtKB-ARBA"/>
</dbReference>
<feature type="region of interest" description="Disordered" evidence="1">
    <location>
        <begin position="406"/>
        <end position="425"/>
    </location>
</feature>
<feature type="compositionally biased region" description="Polar residues" evidence="1">
    <location>
        <begin position="411"/>
        <end position="425"/>
    </location>
</feature>
<dbReference type="NCBIfam" id="NF012211">
    <property type="entry name" value="tand_rpt_95"/>
    <property type="match status" value="11"/>
</dbReference>
<reference evidence="3 4" key="1">
    <citation type="submission" date="2019-11" db="EMBL/GenBank/DDBJ databases">
        <title>Pedobacter sp. HMF7056 Genome sequencing and assembly.</title>
        <authorList>
            <person name="Kang H."/>
            <person name="Kim H."/>
            <person name="Joh K."/>
        </authorList>
    </citation>
    <scope>NUCLEOTIDE SEQUENCE [LARGE SCALE GENOMIC DNA]</scope>
    <source>
        <strain evidence="3 4">HMF7056</strain>
    </source>
</reference>
<evidence type="ECO:0000313" key="4">
    <source>
        <dbReference type="Proteomes" id="UP000451233"/>
    </source>
</evidence>
<proteinExistence type="predicted"/>
<organism evidence="3 4">
    <name type="scientific">Hufsiella ginkgonis</name>
    <dbReference type="NCBI Taxonomy" id="2695274"/>
    <lineage>
        <taxon>Bacteria</taxon>
        <taxon>Pseudomonadati</taxon>
        <taxon>Bacteroidota</taxon>
        <taxon>Sphingobacteriia</taxon>
        <taxon>Sphingobacteriales</taxon>
        <taxon>Sphingobacteriaceae</taxon>
        <taxon>Hufsiella</taxon>
    </lineage>
</organism>
<dbReference type="Pfam" id="PF17963">
    <property type="entry name" value="Big_9"/>
    <property type="match status" value="18"/>
</dbReference>